<reference evidence="2" key="1">
    <citation type="submission" date="2021-02" db="EMBL/GenBank/DDBJ databases">
        <authorList>
            <person name="Dougan E. K."/>
            <person name="Rhodes N."/>
            <person name="Thang M."/>
            <person name="Chan C."/>
        </authorList>
    </citation>
    <scope>NUCLEOTIDE SEQUENCE</scope>
</reference>
<proteinExistence type="predicted"/>
<name>A0A812W929_9DINO</name>
<organism evidence="2 3">
    <name type="scientific">Symbiodinium necroappetens</name>
    <dbReference type="NCBI Taxonomy" id="1628268"/>
    <lineage>
        <taxon>Eukaryota</taxon>
        <taxon>Sar</taxon>
        <taxon>Alveolata</taxon>
        <taxon>Dinophyceae</taxon>
        <taxon>Suessiales</taxon>
        <taxon>Symbiodiniaceae</taxon>
        <taxon>Symbiodinium</taxon>
    </lineage>
</organism>
<gene>
    <name evidence="2" type="ORF">SNEC2469_LOCUS19304</name>
</gene>
<comment type="caution">
    <text evidence="2">The sequence shown here is derived from an EMBL/GenBank/DDBJ whole genome shotgun (WGS) entry which is preliminary data.</text>
</comment>
<dbReference type="EMBL" id="CAJNJA010033030">
    <property type="protein sequence ID" value="CAE7673674.1"/>
    <property type="molecule type" value="Genomic_DNA"/>
</dbReference>
<protein>
    <submittedName>
        <fullName evidence="2">Uncharacterized protein</fullName>
    </submittedName>
</protein>
<evidence type="ECO:0000313" key="3">
    <source>
        <dbReference type="Proteomes" id="UP000601435"/>
    </source>
</evidence>
<dbReference type="OrthoDB" id="445230at2759"/>
<feature type="compositionally biased region" description="Basic and acidic residues" evidence="1">
    <location>
        <begin position="1"/>
        <end position="15"/>
    </location>
</feature>
<dbReference type="Proteomes" id="UP000601435">
    <property type="component" value="Unassembled WGS sequence"/>
</dbReference>
<evidence type="ECO:0000256" key="1">
    <source>
        <dbReference type="SAM" id="MobiDB-lite"/>
    </source>
</evidence>
<evidence type="ECO:0000313" key="2">
    <source>
        <dbReference type="EMBL" id="CAE7673674.1"/>
    </source>
</evidence>
<accession>A0A812W929</accession>
<dbReference type="AlphaFoldDB" id="A0A812W929"/>
<keyword evidence="3" id="KW-1185">Reference proteome</keyword>
<feature type="region of interest" description="Disordered" evidence="1">
    <location>
        <begin position="1"/>
        <end position="21"/>
    </location>
</feature>
<sequence>MREEEERRAAQKQGEEELAESLGELRRQMQLKKEQLAMERERVAQLEVANAALRYDLERIGAEGEARNQDQASRIQRLAEEVAEVTQLRDRVLTLESLQRGMGECLQDSQRRAREAEAKVEEARRELAEARLHVRRPDEAAQLRSHLGPRR</sequence>